<evidence type="ECO:0000313" key="1">
    <source>
        <dbReference type="EMBL" id="QKU20678.1"/>
    </source>
</evidence>
<dbReference type="EMBL" id="CP054803">
    <property type="protein sequence ID" value="QKU20678.1"/>
    <property type="molecule type" value="Genomic_DNA"/>
</dbReference>
<sequence length="73" mass="8313">MNMEPEIILLGDPVVYRDDLKGFDCVGVVTRSTGSSLQVLWNDEQHPRTEIADRLRIASLDEVDAQCRLIRKD</sequence>
<dbReference type="AlphaFoldDB" id="A0A6N1MF08"/>
<name>A0A6N1MF08_ACILW</name>
<gene>
    <name evidence="1" type="ORF">FOB19_04080</name>
</gene>
<dbReference type="Proteomes" id="UP000509126">
    <property type="component" value="Chromosome"/>
</dbReference>
<proteinExistence type="predicted"/>
<accession>A0A6N1MF08</accession>
<protein>
    <submittedName>
        <fullName evidence="1">Phosphohistidine phosphatase</fullName>
    </submittedName>
</protein>
<reference evidence="1 2" key="1">
    <citation type="submission" date="2019-11" db="EMBL/GenBank/DDBJ databases">
        <title>FDA dAtabase for Regulatory Grade micrObial Sequences (FDA-ARGOS): Supporting development and validation of Infectious Disease Dx tests.</title>
        <authorList>
            <person name="Patel R."/>
            <person name="Rucinski S."/>
            <person name="Tallon L."/>
            <person name="Sadzewicz L."/>
            <person name="Vavikolanu K."/>
            <person name="Mehta A."/>
            <person name="Aluvathingal J."/>
            <person name="Nadendla S."/>
            <person name="Nandy P."/>
            <person name="Geyer C."/>
            <person name="Yan Y."/>
            <person name="Sichtig H."/>
        </authorList>
    </citation>
    <scope>NUCLEOTIDE SEQUENCE [LARGE SCALE GENOMIC DNA]</scope>
    <source>
        <strain evidence="1 2">FDAARGOS_557</strain>
    </source>
</reference>
<organism evidence="1 2">
    <name type="scientific">Acinetobacter lwoffii</name>
    <dbReference type="NCBI Taxonomy" id="28090"/>
    <lineage>
        <taxon>Bacteria</taxon>
        <taxon>Pseudomonadati</taxon>
        <taxon>Pseudomonadota</taxon>
        <taxon>Gammaproteobacteria</taxon>
        <taxon>Moraxellales</taxon>
        <taxon>Moraxellaceae</taxon>
        <taxon>Acinetobacter</taxon>
    </lineage>
</organism>
<evidence type="ECO:0000313" key="2">
    <source>
        <dbReference type="Proteomes" id="UP000509126"/>
    </source>
</evidence>